<dbReference type="AlphaFoldDB" id="A0A0C9X659"/>
<dbReference type="Proteomes" id="UP000054477">
    <property type="component" value="Unassembled WGS sequence"/>
</dbReference>
<sequence length="68" mass="8128">MCTTFDRNQQLEMDCSRPWGLLPYIFMRGFKMVCDQEKSMQDEDLNGSQTGIPFKLTERKIQHIWRVV</sequence>
<reference evidence="1 2" key="1">
    <citation type="submission" date="2014-04" db="EMBL/GenBank/DDBJ databases">
        <authorList>
            <consortium name="DOE Joint Genome Institute"/>
            <person name="Kuo A."/>
            <person name="Kohler A."/>
            <person name="Nagy L.G."/>
            <person name="Floudas D."/>
            <person name="Copeland A."/>
            <person name="Barry K.W."/>
            <person name="Cichocki N."/>
            <person name="Veneault-Fourrey C."/>
            <person name="LaButti K."/>
            <person name="Lindquist E.A."/>
            <person name="Lipzen A."/>
            <person name="Lundell T."/>
            <person name="Morin E."/>
            <person name="Murat C."/>
            <person name="Sun H."/>
            <person name="Tunlid A."/>
            <person name="Henrissat B."/>
            <person name="Grigoriev I.V."/>
            <person name="Hibbett D.S."/>
            <person name="Martin F."/>
            <person name="Nordberg H.P."/>
            <person name="Cantor M.N."/>
            <person name="Hua S.X."/>
        </authorList>
    </citation>
    <scope>NUCLEOTIDE SEQUENCE [LARGE SCALE GENOMIC DNA]</scope>
    <source>
        <strain evidence="1 2">LaAM-08-1</strain>
    </source>
</reference>
<evidence type="ECO:0000313" key="2">
    <source>
        <dbReference type="Proteomes" id="UP000054477"/>
    </source>
</evidence>
<reference evidence="2" key="2">
    <citation type="submission" date="2015-01" db="EMBL/GenBank/DDBJ databases">
        <title>Evolutionary Origins and Diversification of the Mycorrhizal Mutualists.</title>
        <authorList>
            <consortium name="DOE Joint Genome Institute"/>
            <consortium name="Mycorrhizal Genomics Consortium"/>
            <person name="Kohler A."/>
            <person name="Kuo A."/>
            <person name="Nagy L.G."/>
            <person name="Floudas D."/>
            <person name="Copeland A."/>
            <person name="Barry K.W."/>
            <person name="Cichocki N."/>
            <person name="Veneault-Fourrey C."/>
            <person name="LaButti K."/>
            <person name="Lindquist E.A."/>
            <person name="Lipzen A."/>
            <person name="Lundell T."/>
            <person name="Morin E."/>
            <person name="Murat C."/>
            <person name="Riley R."/>
            <person name="Ohm R."/>
            <person name="Sun H."/>
            <person name="Tunlid A."/>
            <person name="Henrissat B."/>
            <person name="Grigoriev I.V."/>
            <person name="Hibbett D.S."/>
            <person name="Martin F."/>
        </authorList>
    </citation>
    <scope>NUCLEOTIDE SEQUENCE [LARGE SCALE GENOMIC DNA]</scope>
    <source>
        <strain evidence="2">LaAM-08-1</strain>
    </source>
</reference>
<protein>
    <submittedName>
        <fullName evidence="1">Uncharacterized protein</fullName>
    </submittedName>
</protein>
<evidence type="ECO:0000313" key="1">
    <source>
        <dbReference type="EMBL" id="KIK07680.1"/>
    </source>
</evidence>
<name>A0A0C9X659_9AGAR</name>
<proteinExistence type="predicted"/>
<gene>
    <name evidence="1" type="ORF">K443DRAFT_673256</name>
</gene>
<keyword evidence="2" id="KW-1185">Reference proteome</keyword>
<organism evidence="1 2">
    <name type="scientific">Laccaria amethystina LaAM-08-1</name>
    <dbReference type="NCBI Taxonomy" id="1095629"/>
    <lineage>
        <taxon>Eukaryota</taxon>
        <taxon>Fungi</taxon>
        <taxon>Dikarya</taxon>
        <taxon>Basidiomycota</taxon>
        <taxon>Agaricomycotina</taxon>
        <taxon>Agaricomycetes</taxon>
        <taxon>Agaricomycetidae</taxon>
        <taxon>Agaricales</taxon>
        <taxon>Agaricineae</taxon>
        <taxon>Hydnangiaceae</taxon>
        <taxon>Laccaria</taxon>
    </lineage>
</organism>
<dbReference type="EMBL" id="KN838546">
    <property type="protein sequence ID" value="KIK07680.1"/>
    <property type="molecule type" value="Genomic_DNA"/>
</dbReference>
<dbReference type="HOGENOM" id="CLU_2794302_0_0_1"/>
<accession>A0A0C9X659</accession>